<dbReference type="OrthoDB" id="34624at2"/>
<evidence type="ECO:0000313" key="2">
    <source>
        <dbReference type="EMBL" id="BBH24297.1"/>
    </source>
</evidence>
<dbReference type="Gene3D" id="2.60.120.10">
    <property type="entry name" value="Jelly Rolls"/>
    <property type="match status" value="1"/>
</dbReference>
<gene>
    <name evidence="2" type="ORF">Back11_56420</name>
</gene>
<dbReference type="InterPro" id="IPR050807">
    <property type="entry name" value="TransReg_Diox_bact_type"/>
</dbReference>
<evidence type="ECO:0000313" key="3">
    <source>
        <dbReference type="Proteomes" id="UP000275368"/>
    </source>
</evidence>
<dbReference type="GO" id="GO:0005829">
    <property type="term" value="C:cytosol"/>
    <property type="evidence" value="ECO:0007669"/>
    <property type="project" value="TreeGrafter"/>
</dbReference>
<dbReference type="Pfam" id="PF01381">
    <property type="entry name" value="HTH_3"/>
    <property type="match status" value="1"/>
</dbReference>
<dbReference type="InterPro" id="IPR014710">
    <property type="entry name" value="RmlC-like_jellyroll"/>
</dbReference>
<dbReference type="PANTHER" id="PTHR46797">
    <property type="entry name" value="HTH-TYPE TRANSCRIPTIONAL REGULATOR"/>
    <property type="match status" value="1"/>
</dbReference>
<dbReference type="Pfam" id="PF07883">
    <property type="entry name" value="Cupin_2"/>
    <property type="match status" value="1"/>
</dbReference>
<dbReference type="SUPFAM" id="SSF51182">
    <property type="entry name" value="RmlC-like cupins"/>
    <property type="match status" value="1"/>
</dbReference>
<dbReference type="Proteomes" id="UP000275368">
    <property type="component" value="Chromosome"/>
</dbReference>
<dbReference type="AlphaFoldDB" id="A0A3G9IZD7"/>
<dbReference type="GO" id="GO:0003700">
    <property type="term" value="F:DNA-binding transcription factor activity"/>
    <property type="evidence" value="ECO:0007669"/>
    <property type="project" value="TreeGrafter"/>
</dbReference>
<dbReference type="CDD" id="cd00093">
    <property type="entry name" value="HTH_XRE"/>
    <property type="match status" value="1"/>
</dbReference>
<dbReference type="RefSeq" id="WP_125664415.1">
    <property type="nucleotide sequence ID" value="NZ_AP019308.1"/>
</dbReference>
<dbReference type="CDD" id="cd02209">
    <property type="entry name" value="cupin_XRE_C"/>
    <property type="match status" value="1"/>
</dbReference>
<name>A0A3G9IZD7_9BACL</name>
<dbReference type="GO" id="GO:0003677">
    <property type="term" value="F:DNA binding"/>
    <property type="evidence" value="ECO:0007669"/>
    <property type="project" value="UniProtKB-KW"/>
</dbReference>
<evidence type="ECO:0000256" key="1">
    <source>
        <dbReference type="ARBA" id="ARBA00023125"/>
    </source>
</evidence>
<dbReference type="PROSITE" id="PS50943">
    <property type="entry name" value="HTH_CROC1"/>
    <property type="match status" value="1"/>
</dbReference>
<dbReference type="SMART" id="SM00530">
    <property type="entry name" value="HTH_XRE"/>
    <property type="match status" value="1"/>
</dbReference>
<accession>A0A3G9IZD7</accession>
<dbReference type="EMBL" id="AP019308">
    <property type="protein sequence ID" value="BBH24297.1"/>
    <property type="molecule type" value="Genomic_DNA"/>
</dbReference>
<dbReference type="InterPro" id="IPR013096">
    <property type="entry name" value="Cupin_2"/>
</dbReference>
<dbReference type="SUPFAM" id="SSF47413">
    <property type="entry name" value="lambda repressor-like DNA-binding domains"/>
    <property type="match status" value="1"/>
</dbReference>
<keyword evidence="1" id="KW-0238">DNA-binding</keyword>
<dbReference type="KEGG" id="pbk:Back11_56420"/>
<dbReference type="Gene3D" id="1.10.260.40">
    <property type="entry name" value="lambda repressor-like DNA-binding domains"/>
    <property type="match status" value="1"/>
</dbReference>
<reference evidence="2 3" key="1">
    <citation type="submission" date="2018-11" db="EMBL/GenBank/DDBJ databases">
        <title>Complete genome sequence of Paenibacillus baekrokdamisoli strain KCTC 33723.</title>
        <authorList>
            <person name="Kang S.W."/>
            <person name="Lee K.C."/>
            <person name="Kim K.K."/>
            <person name="Kim J.S."/>
            <person name="Kim D.S."/>
            <person name="Ko S.H."/>
            <person name="Yang S.H."/>
            <person name="Lee J.S."/>
        </authorList>
    </citation>
    <scope>NUCLEOTIDE SEQUENCE [LARGE SCALE GENOMIC DNA]</scope>
    <source>
        <strain evidence="2 3">KCTC 33723</strain>
    </source>
</reference>
<dbReference type="InterPro" id="IPR011051">
    <property type="entry name" value="RmlC_Cupin_sf"/>
</dbReference>
<dbReference type="PANTHER" id="PTHR46797:SF19">
    <property type="entry name" value="BLL2473 PROTEIN"/>
    <property type="match status" value="1"/>
</dbReference>
<dbReference type="InterPro" id="IPR001387">
    <property type="entry name" value="Cro/C1-type_HTH"/>
</dbReference>
<sequence>MDNLELGKTIVKFRKNKNYTIKQLSEITNVTSSMLSQIERGLSSPSLNTLRLIADALEVPLFSLFTEFVQTKDLITRANSRKKIIFPSSNNWEYSLLSPDLSGSIEMVLMKLPPESQSAEKPMRHIGEEVAYVLAGEVVLFIGNDVETLYNGDSVKIPPGIEHKWENRSDKEATVIFAITPPTF</sequence>
<dbReference type="InterPro" id="IPR010982">
    <property type="entry name" value="Lambda_DNA-bd_dom_sf"/>
</dbReference>
<proteinExistence type="predicted"/>
<keyword evidence="3" id="KW-1185">Reference proteome</keyword>
<organism evidence="2 3">
    <name type="scientific">Paenibacillus baekrokdamisoli</name>
    <dbReference type="NCBI Taxonomy" id="1712516"/>
    <lineage>
        <taxon>Bacteria</taxon>
        <taxon>Bacillati</taxon>
        <taxon>Bacillota</taxon>
        <taxon>Bacilli</taxon>
        <taxon>Bacillales</taxon>
        <taxon>Paenibacillaceae</taxon>
        <taxon>Paenibacillus</taxon>
    </lineage>
</organism>
<protein>
    <submittedName>
        <fullName evidence="2">MerR family transcriptional regulator</fullName>
    </submittedName>
</protein>